<dbReference type="Pfam" id="PF12110">
    <property type="entry name" value="Nup96"/>
    <property type="match status" value="1"/>
</dbReference>
<organism evidence="3 4">
    <name type="scientific">Fasciolopsis buskii</name>
    <dbReference type="NCBI Taxonomy" id="27845"/>
    <lineage>
        <taxon>Eukaryota</taxon>
        <taxon>Metazoa</taxon>
        <taxon>Spiralia</taxon>
        <taxon>Lophotrochozoa</taxon>
        <taxon>Platyhelminthes</taxon>
        <taxon>Trematoda</taxon>
        <taxon>Digenea</taxon>
        <taxon>Plagiorchiida</taxon>
        <taxon>Echinostomata</taxon>
        <taxon>Echinostomatoidea</taxon>
        <taxon>Fasciolidae</taxon>
        <taxon>Fasciolopsis</taxon>
    </lineage>
</organism>
<feature type="compositionally biased region" description="Low complexity" evidence="1">
    <location>
        <begin position="463"/>
        <end position="474"/>
    </location>
</feature>
<name>A0A8E0RXK5_9TREM</name>
<feature type="region of interest" description="Disordered" evidence="1">
    <location>
        <begin position="688"/>
        <end position="711"/>
    </location>
</feature>
<dbReference type="Proteomes" id="UP000728185">
    <property type="component" value="Unassembled WGS sequence"/>
</dbReference>
<gene>
    <name evidence="3" type="ORF">FBUS_08665</name>
</gene>
<dbReference type="AlphaFoldDB" id="A0A8E0RXK5"/>
<feature type="compositionally biased region" description="Basic and acidic residues" evidence="1">
    <location>
        <begin position="447"/>
        <end position="462"/>
    </location>
</feature>
<sequence>MFSGDELDQREKQQQQQQKPVSTIFGGVNRLSVSTNVVRQMRKAFFGSNRPATGMRQSGLRFGTRIRGTADDADEEYEEYDSEEDAEGDDNKTGNWAKSKSGFTQAVDVRGKRFPESPVDYYEDDLYEDMAETKGLDAEFLKQNRSSLSAFATSNAAGFTTLWTSDWTESPQAIPKTPFRPMLFEEPCEGVPINGVDQSQPPLVSGLRLARFPAMLKCVVRDHRPDEQRLNPHLYPYDTLQKLVKSSFLDPLRSGLSHCHLDAGLFHGHSMRPSWTLLRDGELHTMTLVTGNVDTEIGEAAFSIHVTPVPSVLEDETLLNAALHTSDRVYQSTDVAHESNQFHLQTHLFQPSANHCPLWKPQSGLAPLEAYGQALRCDLSTMLSAEPLPSEDIPDIRVVRMRRLIGLCLALWGRNPQEVEAAVLNREQKKQQQQQQDQSLHNNMDSSEQHEQMENSDHHESEAQSASVSSPMSPSDALFFRTDENFELSSPSAIRLMARKQAVSEWIRVQSFPWLRSRLRQLNLWRLVSTDLDSKVVTESANGEFPVPKVQDINTETVGLGIFACLLSGEPGAACRIALAASMPGLASLIAQSTAGDAIVRRGLQRQLQLWHGLKYDEHIPLIVLRIYALLAGKSEFPHPKWDEPVAVLANVDWVRVLGAYIWYLTDYALDLAGVLKVYSLAWHASDPRSDGALARPVPPENADLDYRDPPQFPHKPSDFPEFAPNLGEKERRSLARSWPRDTAYHLLQLFCKCAHRLERTLDPCGVHRTTEGVDNHPPTCSVNAANLIDWSPAWMLWRVLHALGYRHFERGYSQSRICTEFSAQLESVGLWEWAIFVSLHEADQLSRDALVKAILARHVALVIPPGLLASLQQQQQHLNSVNGPQTLSTLPPEGSNAILDQLVLVPPPPLTRAEQFVVEKLGVPLCWIHEAKAVLARHRFAACNKPIQLSHLGARVMPQIRQWNFSARVFATLEASHWLAAGHTTAAHSVLVNYLLPDLVLHADTSHALTSEAGLPWPVCRLGHRLTRLLQPFEAMPSTKLPEDFSHGVGPYLMYSDILSLTELIARLCRTQTTTTVPTSGESKDIGLAHEEEVDDDARDTQVENQLATTLTTLRTQLATFTEQLQYMLTPNLKAKVVRTEMATVCAYVISAFLVANISESENRSTGKNQTDLLDDLQQQLMVMAKVGLPADYHLREQSILAEARLSIGVV</sequence>
<protein>
    <recommendedName>
        <fullName evidence="2">Nuclear pore complex protein NUP96 C-terminal domain-containing protein</fullName>
    </recommendedName>
</protein>
<evidence type="ECO:0000256" key="1">
    <source>
        <dbReference type="SAM" id="MobiDB-lite"/>
    </source>
</evidence>
<evidence type="ECO:0000313" key="4">
    <source>
        <dbReference type="Proteomes" id="UP000728185"/>
    </source>
</evidence>
<reference evidence="3" key="1">
    <citation type="submission" date="2019-05" db="EMBL/GenBank/DDBJ databases">
        <title>Annotation for the trematode Fasciolopsis buski.</title>
        <authorList>
            <person name="Choi Y.-J."/>
        </authorList>
    </citation>
    <scope>NUCLEOTIDE SEQUENCE</scope>
    <source>
        <strain evidence="3">HT</strain>
        <tissue evidence="3">Whole worm</tissue>
    </source>
</reference>
<evidence type="ECO:0000259" key="2">
    <source>
        <dbReference type="Pfam" id="PF12110"/>
    </source>
</evidence>
<accession>A0A8E0RXK5</accession>
<feature type="domain" description="Nuclear pore complex protein NUP96 C-terminal" evidence="2">
    <location>
        <begin position="562"/>
        <end position="868"/>
    </location>
</feature>
<feature type="region of interest" description="Disordered" evidence="1">
    <location>
        <begin position="425"/>
        <end position="474"/>
    </location>
</feature>
<feature type="region of interest" description="Disordered" evidence="1">
    <location>
        <begin position="64"/>
        <end position="98"/>
    </location>
</feature>
<dbReference type="InterPro" id="IPR021967">
    <property type="entry name" value="Nup98_C"/>
</dbReference>
<comment type="caution">
    <text evidence="3">The sequence shown here is derived from an EMBL/GenBank/DDBJ whole genome shotgun (WGS) entry which is preliminary data.</text>
</comment>
<evidence type="ECO:0000313" key="3">
    <source>
        <dbReference type="EMBL" id="KAA0193908.1"/>
    </source>
</evidence>
<dbReference type="EMBL" id="LUCM01004725">
    <property type="protein sequence ID" value="KAA0193908.1"/>
    <property type="molecule type" value="Genomic_DNA"/>
</dbReference>
<dbReference type="Gene3D" id="1.25.40.690">
    <property type="match status" value="1"/>
</dbReference>
<feature type="compositionally biased region" description="Acidic residues" evidence="1">
    <location>
        <begin position="71"/>
        <end position="88"/>
    </location>
</feature>
<proteinExistence type="predicted"/>
<dbReference type="OrthoDB" id="3797628at2759"/>
<keyword evidence="4" id="KW-1185">Reference proteome</keyword>
<feature type="region of interest" description="Disordered" evidence="1">
    <location>
        <begin position="1"/>
        <end position="26"/>
    </location>
</feature>